<keyword evidence="2" id="KW-1185">Reference proteome</keyword>
<protein>
    <submittedName>
        <fullName evidence="1">Uncharacterized protein</fullName>
    </submittedName>
</protein>
<proteinExistence type="predicted"/>
<comment type="caution">
    <text evidence="1">The sequence shown here is derived from an EMBL/GenBank/DDBJ whole genome shotgun (WGS) entry which is preliminary data.</text>
</comment>
<evidence type="ECO:0000313" key="1">
    <source>
        <dbReference type="EMBL" id="NMO21559.1"/>
    </source>
</evidence>
<reference evidence="1 2" key="1">
    <citation type="submission" date="2020-04" db="EMBL/GenBank/DDBJ databases">
        <title>Draft genome of Pyxidicoccus fallax type strain.</title>
        <authorList>
            <person name="Whitworth D.E."/>
        </authorList>
    </citation>
    <scope>NUCLEOTIDE SEQUENCE [LARGE SCALE GENOMIC DNA]</scope>
    <source>
        <strain evidence="1 2">DSM 14698</strain>
    </source>
</reference>
<dbReference type="Proteomes" id="UP000518300">
    <property type="component" value="Unassembled WGS sequence"/>
</dbReference>
<accession>A0A848LV86</accession>
<dbReference type="RefSeq" id="WP_169350743.1">
    <property type="nucleotide sequence ID" value="NZ_JABBJJ010000333.1"/>
</dbReference>
<organism evidence="1 2">
    <name type="scientific">Pyxidicoccus fallax</name>
    <dbReference type="NCBI Taxonomy" id="394095"/>
    <lineage>
        <taxon>Bacteria</taxon>
        <taxon>Pseudomonadati</taxon>
        <taxon>Myxococcota</taxon>
        <taxon>Myxococcia</taxon>
        <taxon>Myxococcales</taxon>
        <taxon>Cystobacterineae</taxon>
        <taxon>Myxococcaceae</taxon>
        <taxon>Pyxidicoccus</taxon>
    </lineage>
</organism>
<dbReference type="EMBL" id="JABBJJ010000333">
    <property type="protein sequence ID" value="NMO21559.1"/>
    <property type="molecule type" value="Genomic_DNA"/>
</dbReference>
<gene>
    <name evidence="1" type="ORF">HG543_42945</name>
</gene>
<dbReference type="AlphaFoldDB" id="A0A848LV86"/>
<sequence>MKRPEDFVTRGRFDASGVFIVDQGGSVVAVERNKHAGIIYRREFSSLQPCFEFLLPLFRRFLKSEFDSFAINLLWDDDLFPRDWRYTTELTLNILQKSLQSPDAFHSAPTRTFPPIEDVIALLAPHKSQLIDEHLSDGPHLVRTQKGYAFRWYERGQTYEDKEYNRFEDALRQYLELYIRPDSLLPRPRFCRLDWFEFHWKEEQDPPV</sequence>
<evidence type="ECO:0000313" key="2">
    <source>
        <dbReference type="Proteomes" id="UP000518300"/>
    </source>
</evidence>
<name>A0A848LV86_9BACT</name>